<evidence type="ECO:0000256" key="1">
    <source>
        <dbReference type="ARBA" id="ARBA00022801"/>
    </source>
</evidence>
<dbReference type="InterPro" id="IPR050272">
    <property type="entry name" value="Isochorismatase-like_hydrls"/>
</dbReference>
<dbReference type="RefSeq" id="WP_344882300.1">
    <property type="nucleotide sequence ID" value="NZ_BAABCJ010000002.1"/>
</dbReference>
<evidence type="ECO:0000259" key="2">
    <source>
        <dbReference type="Pfam" id="PF00857"/>
    </source>
</evidence>
<dbReference type="GO" id="GO:0016787">
    <property type="term" value="F:hydrolase activity"/>
    <property type="evidence" value="ECO:0007669"/>
    <property type="project" value="UniProtKB-KW"/>
</dbReference>
<dbReference type="SUPFAM" id="SSF52499">
    <property type="entry name" value="Isochorismatase-like hydrolases"/>
    <property type="match status" value="1"/>
</dbReference>
<proteinExistence type="predicted"/>
<dbReference type="EMBL" id="BAABCJ010000002">
    <property type="protein sequence ID" value="GAA3702293.1"/>
    <property type="molecule type" value="Genomic_DNA"/>
</dbReference>
<organism evidence="3 4">
    <name type="scientific">Zhihengliuella alba</name>
    <dbReference type="NCBI Taxonomy" id="547018"/>
    <lineage>
        <taxon>Bacteria</taxon>
        <taxon>Bacillati</taxon>
        <taxon>Actinomycetota</taxon>
        <taxon>Actinomycetes</taxon>
        <taxon>Micrococcales</taxon>
        <taxon>Micrococcaceae</taxon>
        <taxon>Zhihengliuella</taxon>
    </lineage>
</organism>
<dbReference type="Proteomes" id="UP001501536">
    <property type="component" value="Unassembled WGS sequence"/>
</dbReference>
<comment type="caution">
    <text evidence="3">The sequence shown here is derived from an EMBL/GenBank/DDBJ whole genome shotgun (WGS) entry which is preliminary data.</text>
</comment>
<dbReference type="PANTHER" id="PTHR43540:SF6">
    <property type="entry name" value="ISOCHORISMATASE-LIKE DOMAIN-CONTAINING PROTEIN"/>
    <property type="match status" value="1"/>
</dbReference>
<keyword evidence="4" id="KW-1185">Reference proteome</keyword>
<feature type="domain" description="Isochorismatase-like" evidence="2">
    <location>
        <begin position="4"/>
        <end position="168"/>
    </location>
</feature>
<keyword evidence="1 3" id="KW-0378">Hydrolase</keyword>
<dbReference type="InterPro" id="IPR036380">
    <property type="entry name" value="Isochorismatase-like_sf"/>
</dbReference>
<sequence length="185" mass="20426">MTAAVVFIDLQSGYFEDPDLARIREPLVEEANRLAAAARERGFAIYHVITEHARDKSTWTLSMLDDDQGFNFVGTEQAAPLGELDLDDANQLSKIRDSAFFGTSLAQRLRIGGAERIAIAGVSGQNCINRTGSDAFAENFRVAYARDAIGSENPERCREALDMLSKELRQPILGTDELMDWLAQA</sequence>
<dbReference type="CDD" id="cd00431">
    <property type="entry name" value="cysteine_hydrolases"/>
    <property type="match status" value="1"/>
</dbReference>
<accession>A0ABP7D8D7</accession>
<dbReference type="Pfam" id="PF00857">
    <property type="entry name" value="Isochorismatase"/>
    <property type="match status" value="1"/>
</dbReference>
<name>A0ABP7D8D7_9MICC</name>
<protein>
    <submittedName>
        <fullName evidence="3">Cysteine hydrolase</fullName>
    </submittedName>
</protein>
<gene>
    <name evidence="3" type="ORF">GCM10022377_14920</name>
</gene>
<dbReference type="PANTHER" id="PTHR43540">
    <property type="entry name" value="PEROXYUREIDOACRYLATE/UREIDOACRYLATE AMIDOHYDROLASE-RELATED"/>
    <property type="match status" value="1"/>
</dbReference>
<dbReference type="Gene3D" id="3.40.50.850">
    <property type="entry name" value="Isochorismatase-like"/>
    <property type="match status" value="1"/>
</dbReference>
<dbReference type="InterPro" id="IPR000868">
    <property type="entry name" value="Isochorismatase-like_dom"/>
</dbReference>
<evidence type="ECO:0000313" key="4">
    <source>
        <dbReference type="Proteomes" id="UP001501536"/>
    </source>
</evidence>
<reference evidence="4" key="1">
    <citation type="journal article" date="2019" name="Int. J. Syst. Evol. Microbiol.">
        <title>The Global Catalogue of Microorganisms (GCM) 10K type strain sequencing project: providing services to taxonomists for standard genome sequencing and annotation.</title>
        <authorList>
            <consortium name="The Broad Institute Genomics Platform"/>
            <consortium name="The Broad Institute Genome Sequencing Center for Infectious Disease"/>
            <person name="Wu L."/>
            <person name="Ma J."/>
        </authorList>
    </citation>
    <scope>NUCLEOTIDE SEQUENCE [LARGE SCALE GENOMIC DNA]</scope>
    <source>
        <strain evidence="4">JCM 16961</strain>
    </source>
</reference>
<evidence type="ECO:0000313" key="3">
    <source>
        <dbReference type="EMBL" id="GAA3702293.1"/>
    </source>
</evidence>